<dbReference type="EnsemblPlants" id="TraesCS7D02G264400.1">
    <property type="protein sequence ID" value="TraesCS7D02G264400.1.cds1"/>
    <property type="gene ID" value="TraesCS7D02G264400"/>
</dbReference>
<protein>
    <submittedName>
        <fullName evidence="2">Uncharacterized protein</fullName>
    </submittedName>
</protein>
<keyword evidence="3" id="KW-1185">Reference proteome</keyword>
<dbReference type="Gramene" id="TraesPARA_EIv1.0_2565610.1">
    <property type="protein sequence ID" value="TraesPARA_EIv1.0_2565610.1.CDS1"/>
    <property type="gene ID" value="TraesPARA_EIv1.0_2565610"/>
</dbReference>
<dbReference type="Gramene" id="TraesCAD_scaffold_014189_01G000100.1">
    <property type="protein sequence ID" value="TraesCAD_scaffold_014189_01G000100.1"/>
    <property type="gene ID" value="TraesCAD_scaffold_014189_01G000100"/>
</dbReference>
<sequence>MAPPLAEQQQHEVRMEDGRSYRIAIADFPGGPGTFEATAKFCYGSCRAHALERRTAAVRDGLPGDEGGAHQGQPVRARRGLPPGSAQQRQRLPDPARGAAPSPRFGLLREEAPDAGCVDRPNQLRG</sequence>
<name>A0A3B6TE98_WHEAT</name>
<dbReference type="Gramene" id="TraesSYM7D03G04420220.1">
    <property type="protein sequence ID" value="TraesSYM7D03G04420220.1.CDS1"/>
    <property type="gene ID" value="TraesSYM7D03G04420220"/>
</dbReference>
<dbReference type="AlphaFoldDB" id="A0A3B6TE98"/>
<dbReference type="Gramene" id="TraesSYM7D03G04420220.3">
    <property type="protein sequence ID" value="TraesSYM7D03G04420220.3.CDS1"/>
    <property type="gene ID" value="TraesSYM7D03G04420220"/>
</dbReference>
<dbReference type="Gramene" id="TraesCLE_scaffold_007440_01G000100.1">
    <property type="protein sequence ID" value="TraesCLE_scaffold_007440_01G000100.1"/>
    <property type="gene ID" value="TraesCLE_scaffold_007440_01G000100"/>
</dbReference>
<dbReference type="Gramene" id="TraesPARA_EIv1.0_2565610.2">
    <property type="protein sequence ID" value="TraesPARA_EIv1.0_2565610.2.CDS1"/>
    <property type="gene ID" value="TraesPARA_EIv1.0_2565610"/>
</dbReference>
<reference evidence="2" key="2">
    <citation type="submission" date="2018-10" db="UniProtKB">
        <authorList>
            <consortium name="EnsemblPlants"/>
        </authorList>
    </citation>
    <scope>IDENTIFICATION</scope>
</reference>
<feature type="region of interest" description="Disordered" evidence="1">
    <location>
        <begin position="59"/>
        <end position="126"/>
    </location>
</feature>
<dbReference type="Gramene" id="TraesROB_scaffold_087218_01G000100.1">
    <property type="protein sequence ID" value="TraesROB_scaffold_087218_01G000100.1"/>
    <property type="gene ID" value="TraesROB_scaffold_087218_01G000100"/>
</dbReference>
<dbReference type="Gramene" id="TraesPARA_EIv1.0_2565610.3">
    <property type="protein sequence ID" value="TraesPARA_EIv1.0_2565610.3.CDS1"/>
    <property type="gene ID" value="TraesPARA_EIv1.0_2565610"/>
</dbReference>
<evidence type="ECO:0000313" key="2">
    <source>
        <dbReference type="EnsemblPlants" id="TraesCS7D02G264400.1.cds1"/>
    </source>
</evidence>
<dbReference type="Gramene" id="TraesCS7D02G264400.1">
    <property type="protein sequence ID" value="TraesCS7D02G264400.1.cds1"/>
    <property type="gene ID" value="TraesCS7D02G264400"/>
</dbReference>
<dbReference type="Gramene" id="TraesSYM7D03G04420220.2">
    <property type="protein sequence ID" value="TraesSYM7D03G04420220.2.CDS1"/>
    <property type="gene ID" value="TraesSYM7D03G04420220"/>
</dbReference>
<reference evidence="2" key="1">
    <citation type="submission" date="2018-08" db="EMBL/GenBank/DDBJ databases">
        <authorList>
            <person name="Rossello M."/>
        </authorList>
    </citation>
    <scope>NUCLEOTIDE SEQUENCE [LARGE SCALE GENOMIC DNA]</scope>
    <source>
        <strain evidence="2">cv. Chinese Spring</strain>
    </source>
</reference>
<dbReference type="Proteomes" id="UP000019116">
    <property type="component" value="Chromosome 7D"/>
</dbReference>
<accession>A0A3B6TE98</accession>
<dbReference type="Gramene" id="TraesWEE_scaffold_048726_01G000100.1">
    <property type="protein sequence ID" value="TraesWEE_scaffold_048726_01G000100.1"/>
    <property type="gene ID" value="TraesWEE_scaffold_048726_01G000100"/>
</dbReference>
<dbReference type="OMA" id="EATAKFC"/>
<dbReference type="Gramene" id="TraesCS7D03G0597700.1">
    <property type="protein sequence ID" value="TraesCS7D03G0597700.1.CDS1"/>
    <property type="gene ID" value="TraesCS7D03G0597700"/>
</dbReference>
<organism evidence="2">
    <name type="scientific">Triticum aestivum</name>
    <name type="common">Wheat</name>
    <dbReference type="NCBI Taxonomy" id="4565"/>
    <lineage>
        <taxon>Eukaryota</taxon>
        <taxon>Viridiplantae</taxon>
        <taxon>Streptophyta</taxon>
        <taxon>Embryophyta</taxon>
        <taxon>Tracheophyta</taxon>
        <taxon>Spermatophyta</taxon>
        <taxon>Magnoliopsida</taxon>
        <taxon>Liliopsida</taxon>
        <taxon>Poales</taxon>
        <taxon>Poaceae</taxon>
        <taxon>BOP clade</taxon>
        <taxon>Pooideae</taxon>
        <taxon>Triticodae</taxon>
        <taxon>Triticeae</taxon>
        <taxon>Triticinae</taxon>
        <taxon>Triticum</taxon>
    </lineage>
</organism>
<evidence type="ECO:0000313" key="3">
    <source>
        <dbReference type="Proteomes" id="UP000019116"/>
    </source>
</evidence>
<evidence type="ECO:0000256" key="1">
    <source>
        <dbReference type="SAM" id="MobiDB-lite"/>
    </source>
</evidence>
<proteinExistence type="predicted"/>